<feature type="compositionally biased region" description="Polar residues" evidence="1">
    <location>
        <begin position="19"/>
        <end position="55"/>
    </location>
</feature>
<organism evidence="4">
    <name type="scientific">Naegleria gruberi</name>
    <name type="common">Amoeba</name>
    <dbReference type="NCBI Taxonomy" id="5762"/>
    <lineage>
        <taxon>Eukaryota</taxon>
        <taxon>Discoba</taxon>
        <taxon>Heterolobosea</taxon>
        <taxon>Tetramitia</taxon>
        <taxon>Eutetramitia</taxon>
        <taxon>Vahlkampfiidae</taxon>
        <taxon>Naegleria</taxon>
    </lineage>
</organism>
<dbReference type="PROSITE" id="PS50132">
    <property type="entry name" value="RGS"/>
    <property type="match status" value="1"/>
</dbReference>
<dbReference type="Gene3D" id="1.10.167.10">
    <property type="entry name" value="Regulator of G-protein Signalling 4, domain 2"/>
    <property type="match status" value="1"/>
</dbReference>
<protein>
    <submittedName>
        <fullName evidence="3">Predicted protein</fullName>
    </submittedName>
</protein>
<name>D2W1B2_NAEGR</name>
<dbReference type="Gene3D" id="3.30.530.20">
    <property type="match status" value="1"/>
</dbReference>
<dbReference type="AlphaFoldDB" id="D2W1B2"/>
<evidence type="ECO:0000313" key="4">
    <source>
        <dbReference type="Proteomes" id="UP000006671"/>
    </source>
</evidence>
<dbReference type="GeneID" id="8856827"/>
<gene>
    <name evidence="3" type="ORF">NAEGRDRAFT_53927</name>
</gene>
<dbReference type="KEGG" id="ngr:NAEGRDRAFT_53927"/>
<dbReference type="VEuPathDB" id="AmoebaDB:NAEGRDRAFT_53927"/>
<proteinExistence type="predicted"/>
<evidence type="ECO:0000256" key="1">
    <source>
        <dbReference type="SAM" id="MobiDB-lite"/>
    </source>
</evidence>
<keyword evidence="4" id="KW-1185">Reference proteome</keyword>
<sequence length="582" mass="66746">MDSTTPLSSSPTPKTTTKQENGGKTIQKTASKINCLSPLSPTSPAATANGSSSFMNEGVDGDSVSSTGSGGSSSKRKKHKFQARDYCLVFEEAIKDVECMDIFKSFLKNCSSEEMLEFIQEYDRYEKVYKLKKLSYFVSPLRRRSITSGGSATSGESYHSNVTTTASCVSNVSDLSVDWNQLKQGVVELKESALSIIDTFVSKGSKKEINIGSLQKQSLERFEEINKQILTVDLKSTTSSSQGLETLLNVLDLLNPSILFDGMALAISTDLKFDQFPRFVRSDALFKFLQKKGEKYTRSIAINISQGYEIDIRFKPSDLEDRIIDDKLIYFGFTVMQDTPDWEFVKVTDLYQLQLSKTTYFFDNDKKESGLKLHKTVAIFPFPLQDVWNMVCNPENHFKFDPKGNEDFKVRDYFPPNDPIMKNPYALTEIETEPKFGPFMKRRHLPFILSTFYDHGLQGYIVICRSFNDEPNYPDRIHYEGFNYSIYLPIDDYHCRAIFIDYTDIKLPFSNGTLFEKATYKIYSGAKIKGMLKVMKDLSQDGKKRIEMVGNDERNWNKSVELHKELYPERSWYNEWQRLKKF</sequence>
<dbReference type="SUPFAM" id="SSF55961">
    <property type="entry name" value="Bet v1-like"/>
    <property type="match status" value="1"/>
</dbReference>
<reference evidence="3 4" key="1">
    <citation type="journal article" date="2010" name="Cell">
        <title>The genome of Naegleria gruberi illuminates early eukaryotic versatility.</title>
        <authorList>
            <person name="Fritz-Laylin L.K."/>
            <person name="Prochnik S.E."/>
            <person name="Ginger M.L."/>
            <person name="Dacks J.B."/>
            <person name="Carpenter M.L."/>
            <person name="Field M.C."/>
            <person name="Kuo A."/>
            <person name="Paredez A."/>
            <person name="Chapman J."/>
            <person name="Pham J."/>
            <person name="Shu S."/>
            <person name="Neupane R."/>
            <person name="Cipriano M."/>
            <person name="Mancuso J."/>
            <person name="Tu H."/>
            <person name="Salamov A."/>
            <person name="Lindquist E."/>
            <person name="Shapiro H."/>
            <person name="Lucas S."/>
            <person name="Grigoriev I.V."/>
            <person name="Cande W.Z."/>
            <person name="Fulton C."/>
            <person name="Rokhsar D.S."/>
            <person name="Dawson S.C."/>
        </authorList>
    </citation>
    <scope>NUCLEOTIDE SEQUENCE [LARGE SCALE GENOMIC DNA]</scope>
    <source>
        <strain evidence="3 4">NEG-M</strain>
    </source>
</reference>
<dbReference type="InterPro" id="IPR044926">
    <property type="entry name" value="RGS_subdomain_2"/>
</dbReference>
<dbReference type="EMBL" id="GG738921">
    <property type="protein sequence ID" value="EFC37155.1"/>
    <property type="molecule type" value="Genomic_DNA"/>
</dbReference>
<dbReference type="RefSeq" id="XP_002669899.1">
    <property type="nucleotide sequence ID" value="XM_002669853.1"/>
</dbReference>
<dbReference type="InterPro" id="IPR036305">
    <property type="entry name" value="RGS_sf"/>
</dbReference>
<evidence type="ECO:0000313" key="3">
    <source>
        <dbReference type="EMBL" id="EFC37155.1"/>
    </source>
</evidence>
<dbReference type="SUPFAM" id="SSF48097">
    <property type="entry name" value="Regulator of G-protein signaling, RGS"/>
    <property type="match status" value="1"/>
</dbReference>
<evidence type="ECO:0000259" key="2">
    <source>
        <dbReference type="PROSITE" id="PS50132"/>
    </source>
</evidence>
<dbReference type="InterPro" id="IPR016137">
    <property type="entry name" value="RGS"/>
</dbReference>
<feature type="domain" description="RGS" evidence="2">
    <location>
        <begin position="89"/>
        <end position="289"/>
    </location>
</feature>
<dbReference type="InParanoid" id="D2W1B2"/>
<dbReference type="SMART" id="SM00315">
    <property type="entry name" value="RGS"/>
    <property type="match status" value="1"/>
</dbReference>
<accession>D2W1B2</accession>
<feature type="compositionally biased region" description="Low complexity" evidence="1">
    <location>
        <begin position="1"/>
        <end position="18"/>
    </location>
</feature>
<dbReference type="InterPro" id="IPR023393">
    <property type="entry name" value="START-like_dom_sf"/>
</dbReference>
<dbReference type="PANTHER" id="PTHR10845:SF192">
    <property type="entry name" value="DOUBLE HIT, ISOFORM B"/>
    <property type="match status" value="1"/>
</dbReference>
<dbReference type="PANTHER" id="PTHR10845">
    <property type="entry name" value="REGULATOR OF G PROTEIN SIGNALING"/>
    <property type="match status" value="1"/>
</dbReference>
<feature type="region of interest" description="Disordered" evidence="1">
    <location>
        <begin position="1"/>
        <end position="76"/>
    </location>
</feature>
<dbReference type="Pfam" id="PF00615">
    <property type="entry name" value="RGS"/>
    <property type="match status" value="1"/>
</dbReference>
<dbReference type="Proteomes" id="UP000006671">
    <property type="component" value="Unassembled WGS sequence"/>
</dbReference>